<comment type="caution">
    <text evidence="2">The sequence shown here is derived from an EMBL/GenBank/DDBJ whole genome shotgun (WGS) entry which is preliminary data.</text>
</comment>
<organism evidence="2 3">
    <name type="scientific">Lithospermum erythrorhizon</name>
    <name type="common">Purple gromwell</name>
    <name type="synonym">Lithospermum officinale var. erythrorhizon</name>
    <dbReference type="NCBI Taxonomy" id="34254"/>
    <lineage>
        <taxon>Eukaryota</taxon>
        <taxon>Viridiplantae</taxon>
        <taxon>Streptophyta</taxon>
        <taxon>Embryophyta</taxon>
        <taxon>Tracheophyta</taxon>
        <taxon>Spermatophyta</taxon>
        <taxon>Magnoliopsida</taxon>
        <taxon>eudicotyledons</taxon>
        <taxon>Gunneridae</taxon>
        <taxon>Pentapetalae</taxon>
        <taxon>asterids</taxon>
        <taxon>lamiids</taxon>
        <taxon>Boraginales</taxon>
        <taxon>Boraginaceae</taxon>
        <taxon>Boraginoideae</taxon>
        <taxon>Lithospermeae</taxon>
        <taxon>Lithospermum</taxon>
    </lineage>
</organism>
<sequence>MVRVVLSFLHCVLKPFNFPKVRVGHCLGIAWAYDDIFQEIDNYPSNHTTSVSADADQALPVGSSNPTLVPTPADGSASQSTNDQGDDSRALPTFIENSLPVSFTDSQLWDFKEYFSIPDDVGGGRLSKNFLAGPRPNKVHPKRFHGQWFFIRGGMGPRVPISWTTQSEVGSLFVRDTAFIRSQVQVLRLAIPVKHSWTTYCQEGSLIMAGLIHDKMCDPRSNPPVT</sequence>
<name>A0AAV3QS75_LITER</name>
<dbReference type="Proteomes" id="UP001454036">
    <property type="component" value="Unassembled WGS sequence"/>
</dbReference>
<dbReference type="EMBL" id="BAABME010005889">
    <property type="protein sequence ID" value="GAA0166885.1"/>
    <property type="molecule type" value="Genomic_DNA"/>
</dbReference>
<evidence type="ECO:0000313" key="3">
    <source>
        <dbReference type="Proteomes" id="UP001454036"/>
    </source>
</evidence>
<accession>A0AAV3QS75</accession>
<protein>
    <submittedName>
        <fullName evidence="2">Uncharacterized protein</fullName>
    </submittedName>
</protein>
<evidence type="ECO:0000313" key="2">
    <source>
        <dbReference type="EMBL" id="GAA0166885.1"/>
    </source>
</evidence>
<evidence type="ECO:0000256" key="1">
    <source>
        <dbReference type="SAM" id="MobiDB-lite"/>
    </source>
</evidence>
<feature type="region of interest" description="Disordered" evidence="1">
    <location>
        <begin position="61"/>
        <end position="89"/>
    </location>
</feature>
<keyword evidence="3" id="KW-1185">Reference proteome</keyword>
<gene>
    <name evidence="2" type="ORF">LIER_21945</name>
</gene>
<proteinExistence type="predicted"/>
<reference evidence="2 3" key="1">
    <citation type="submission" date="2024-01" db="EMBL/GenBank/DDBJ databases">
        <title>The complete chloroplast genome sequence of Lithospermum erythrorhizon: insights into the phylogenetic relationship among Boraginaceae species and the maternal lineages of purple gromwells.</title>
        <authorList>
            <person name="Okada T."/>
            <person name="Watanabe K."/>
        </authorList>
    </citation>
    <scope>NUCLEOTIDE SEQUENCE [LARGE SCALE GENOMIC DNA]</scope>
</reference>
<dbReference type="AlphaFoldDB" id="A0AAV3QS75"/>